<dbReference type="PANTHER" id="PTHR23193:SF20">
    <property type="entry name" value="POM121-LIKE PROTEIN 2"/>
    <property type="match status" value="1"/>
</dbReference>
<dbReference type="GO" id="GO:0005643">
    <property type="term" value="C:nuclear pore"/>
    <property type="evidence" value="ECO:0007669"/>
    <property type="project" value="TreeGrafter"/>
</dbReference>
<dbReference type="AlphaFoldDB" id="A0A833YA12"/>
<feature type="region of interest" description="Disordered" evidence="1">
    <location>
        <begin position="281"/>
        <end position="344"/>
    </location>
</feature>
<dbReference type="InterPro" id="IPR026054">
    <property type="entry name" value="Nucleoporin"/>
</dbReference>
<feature type="compositionally biased region" description="Low complexity" evidence="1">
    <location>
        <begin position="502"/>
        <end position="517"/>
    </location>
</feature>
<feature type="region of interest" description="Disordered" evidence="1">
    <location>
        <begin position="40"/>
        <end position="60"/>
    </location>
</feature>
<comment type="caution">
    <text evidence="2">The sequence shown here is derived from an EMBL/GenBank/DDBJ whole genome shotgun (WGS) entry which is preliminary data.</text>
</comment>
<evidence type="ECO:0000313" key="3">
    <source>
        <dbReference type="Proteomes" id="UP000664940"/>
    </source>
</evidence>
<feature type="compositionally biased region" description="Polar residues" evidence="1">
    <location>
        <begin position="254"/>
        <end position="263"/>
    </location>
</feature>
<keyword evidence="2" id="KW-0812">Transmembrane</keyword>
<dbReference type="EMBL" id="JABVXQ010000015">
    <property type="protein sequence ID" value="KAF6075513.1"/>
    <property type="molecule type" value="Genomic_DNA"/>
</dbReference>
<accession>A0A833YA12</accession>
<dbReference type="PANTHER" id="PTHR23193">
    <property type="entry name" value="NUCLEAR PORE COMPLEX PROTEIN NUP"/>
    <property type="match status" value="1"/>
</dbReference>
<organism evidence="2 3">
    <name type="scientific">Phyllostomus discolor</name>
    <name type="common">pale spear-nosed bat</name>
    <dbReference type="NCBI Taxonomy" id="89673"/>
    <lineage>
        <taxon>Eukaryota</taxon>
        <taxon>Metazoa</taxon>
        <taxon>Chordata</taxon>
        <taxon>Craniata</taxon>
        <taxon>Vertebrata</taxon>
        <taxon>Euteleostomi</taxon>
        <taxon>Mammalia</taxon>
        <taxon>Eutheria</taxon>
        <taxon>Laurasiatheria</taxon>
        <taxon>Chiroptera</taxon>
        <taxon>Yangochiroptera</taxon>
        <taxon>Phyllostomidae</taxon>
        <taxon>Phyllostominae</taxon>
        <taxon>Phyllostomus</taxon>
    </lineage>
</organism>
<evidence type="ECO:0000313" key="2">
    <source>
        <dbReference type="EMBL" id="KAF6075513.1"/>
    </source>
</evidence>
<reference evidence="2 3" key="1">
    <citation type="journal article" date="2020" name="Nature">
        <title>Six reference-quality genomes reveal evolution of bat adaptations.</title>
        <authorList>
            <person name="Jebb D."/>
            <person name="Huang Z."/>
            <person name="Pippel M."/>
            <person name="Hughes G.M."/>
            <person name="Lavrichenko K."/>
            <person name="Devanna P."/>
            <person name="Winkler S."/>
            <person name="Jermiin L.S."/>
            <person name="Skirmuntt E.C."/>
            <person name="Katzourakis A."/>
            <person name="Burkitt-Gray L."/>
            <person name="Ray D.A."/>
            <person name="Sullivan K.A.M."/>
            <person name="Roscito J.G."/>
            <person name="Kirilenko B.M."/>
            <person name="Davalos L.M."/>
            <person name="Corthals A.P."/>
            <person name="Power M.L."/>
            <person name="Jones G."/>
            <person name="Ransome R.D."/>
            <person name="Dechmann D.K.N."/>
            <person name="Locatelli A.G."/>
            <person name="Puechmaille S.J."/>
            <person name="Fedrigo O."/>
            <person name="Jarvis E.D."/>
            <person name="Hiller M."/>
            <person name="Vernes S.C."/>
            <person name="Myers E.W."/>
            <person name="Teeling E.C."/>
        </authorList>
    </citation>
    <scope>NUCLEOTIDE SEQUENCE [LARGE SCALE GENOMIC DNA]</scope>
    <source>
        <strain evidence="2">Bat1K_MPI-CBG_1</strain>
    </source>
</reference>
<dbReference type="GO" id="GO:0006606">
    <property type="term" value="P:protein import into nucleus"/>
    <property type="evidence" value="ECO:0007669"/>
    <property type="project" value="TreeGrafter"/>
</dbReference>
<feature type="region of interest" description="Disordered" evidence="1">
    <location>
        <begin position="730"/>
        <end position="771"/>
    </location>
</feature>
<feature type="compositionally biased region" description="Low complexity" evidence="1">
    <location>
        <begin position="232"/>
        <end position="245"/>
    </location>
</feature>
<feature type="region of interest" description="Disordered" evidence="1">
    <location>
        <begin position="421"/>
        <end position="440"/>
    </location>
</feature>
<feature type="region of interest" description="Disordered" evidence="1">
    <location>
        <begin position="160"/>
        <end position="202"/>
    </location>
</feature>
<dbReference type="Pfam" id="PF15229">
    <property type="entry name" value="POM121"/>
    <property type="match status" value="1"/>
</dbReference>
<evidence type="ECO:0000256" key="1">
    <source>
        <dbReference type="SAM" id="MobiDB-lite"/>
    </source>
</evidence>
<protein>
    <submittedName>
        <fullName evidence="2">POM121 transmembrane nucleoporin like 2</fullName>
    </submittedName>
</protein>
<dbReference type="Proteomes" id="UP000664940">
    <property type="component" value="Unassembled WGS sequence"/>
</dbReference>
<feature type="region of interest" description="Disordered" evidence="1">
    <location>
        <begin position="448"/>
        <end position="535"/>
    </location>
</feature>
<feature type="region of interest" description="Disordered" evidence="1">
    <location>
        <begin position="354"/>
        <end position="373"/>
    </location>
</feature>
<dbReference type="GO" id="GO:0008139">
    <property type="term" value="F:nuclear localization sequence binding"/>
    <property type="evidence" value="ECO:0007669"/>
    <property type="project" value="TreeGrafter"/>
</dbReference>
<dbReference type="GO" id="GO:0017056">
    <property type="term" value="F:structural constituent of nuclear pore"/>
    <property type="evidence" value="ECO:0007669"/>
    <property type="project" value="TreeGrafter"/>
</dbReference>
<feature type="compositionally biased region" description="Low complexity" evidence="1">
    <location>
        <begin position="295"/>
        <end position="305"/>
    </location>
</feature>
<feature type="compositionally biased region" description="Basic and acidic residues" evidence="1">
    <location>
        <begin position="179"/>
        <end position="189"/>
    </location>
</feature>
<gene>
    <name evidence="2" type="ORF">HJG60_015306</name>
</gene>
<dbReference type="GO" id="GO:0006405">
    <property type="term" value="P:RNA export from nucleus"/>
    <property type="evidence" value="ECO:0007669"/>
    <property type="project" value="TreeGrafter"/>
</dbReference>
<sequence length="1009" mass="104450">MGSYLGKPRPSPPPAEARADLAQTPVARRPCQALHQVHRVQHVHRAHPAPRLRPAARPRTWDPADPASWVVNEAWKRFPMKRPQNSIVGPLASDWWESYLKRTLWSLRHPRAVWSPVTVTITPRRGLPAKAPAQAIGLAGPSPPEKPPDPRARETVLRALRDSKKGRLRLEETPSPPPERLDGKPRSPDARPSAFKPLTGSGDLASFVPSLGPLGRSLGPWNSDHGLRRRPASSPASSSGSSHAGRPLRPKRNAITSSYSSSRDFSEPWKRNLLRSSFQMPEWPVKRKTGQQDHSAAPLASEGSGAASGSGGQQKEALPRPRCRPGTPLSLSPPPQLGDAVPAEDPALGMKAGLQWGSKTRQGTTEVTTGPPLSVTLECAGTAPTQGTHLQVASPGPLASLQWRGEETSVAHSSLKTASLLAPPLCSPSEPLPGPSWDEKPTAAVTLMTPASPASPVTVTTRPPPTRQADRSARPPDPPTVTSALPSTRRTLFATARKPAHRPSASAPPAATSADPSWKPVPGPPPTSETGDALPPRVSVTAAARSPPGISVPTFEPIFGGIELLESVPVTAPSFKQASPPAPPACTHLCQDLVKAASVATSTAPRSTSKDSSFKPPLDLDVADVTGAVGDTYSVPSTSHTFPLGASRGFRASSSPGTGFSVPPAQHATIPVAHTASICSRLPPRAAQTSPGKSTANFKRKGSPLSASALITSGQPTLLSGISNPTSVVTAPLGSSSKPPFPLSPGATPQPAFGAAGEQKQGAAQPALGPGFSSSVFRNSAVASPTPSPAQPALSSPTQSAFVVLTPSVHAFHAPASIQPDAGSTPAGFPLGPAGATGFGGITETRQSAARGSVFGSTAPRPFAFGGLVTPMDCGESGVPNMSSKARVLSIGAMPSGTTHAVTPFGKGWSQNTQGLTSQGTPFASGRASISARKTMLGGPPTFPLAHSIPVPRPVKTGSSFGNPSPPAKGSVGRGSFKSSAPSFSIGAKPKTPKNREQGHSRRHHTHKK</sequence>
<feature type="compositionally biased region" description="Polar residues" evidence="1">
    <location>
        <begin position="687"/>
        <end position="697"/>
    </location>
</feature>
<name>A0A833YA12_9CHIR</name>
<keyword evidence="2" id="KW-0472">Membrane</keyword>
<feature type="region of interest" description="Disordered" evidence="1">
    <location>
        <begin position="949"/>
        <end position="1009"/>
    </location>
</feature>
<feature type="compositionally biased region" description="Basic and acidic residues" evidence="1">
    <location>
        <begin position="160"/>
        <end position="172"/>
    </location>
</feature>
<feature type="compositionally biased region" description="Polar residues" evidence="1">
    <location>
        <begin position="357"/>
        <end position="368"/>
    </location>
</feature>
<feature type="compositionally biased region" description="Low complexity" evidence="1">
    <location>
        <begin position="752"/>
        <end position="767"/>
    </location>
</feature>
<feature type="region of interest" description="Disordered" evidence="1">
    <location>
        <begin position="219"/>
        <end position="266"/>
    </location>
</feature>
<feature type="compositionally biased region" description="Basic residues" evidence="1">
    <location>
        <begin position="40"/>
        <end position="56"/>
    </location>
</feature>
<feature type="region of interest" description="Disordered" evidence="1">
    <location>
        <begin position="682"/>
        <end position="701"/>
    </location>
</feature>
<proteinExistence type="predicted"/>
<feature type="compositionally biased region" description="Polar residues" evidence="1">
    <location>
        <begin position="480"/>
        <end position="490"/>
    </location>
</feature>